<feature type="domain" description="Golgi pH regulator conserved" evidence="8">
    <location>
        <begin position="209"/>
        <end position="273"/>
    </location>
</feature>
<evidence type="ECO:0000256" key="1">
    <source>
        <dbReference type="ARBA" id="ARBA00004141"/>
    </source>
</evidence>
<evidence type="ECO:0000259" key="7">
    <source>
        <dbReference type="Pfam" id="PF12430"/>
    </source>
</evidence>
<evidence type="ECO:0000313" key="10">
    <source>
        <dbReference type="Proteomes" id="UP000193411"/>
    </source>
</evidence>
<feature type="transmembrane region" description="Helical" evidence="6">
    <location>
        <begin position="134"/>
        <end position="161"/>
    </location>
</feature>
<sequence>MTILSDMAVLVTASLVFAGLGYAFCAQKLYGDHDLSRAAAVWFGTSNSRQHSDGSILGSPARVASSSSSRSASRSRLTVGPSNRSTHSSAWSIGDARRTALAQLLFTATFVLSCLLLLLLVFEIGDLLDKWTRWFFWRLSLVSLLLLVVAGLPILQFYLFFASSRPEWMYQYRVHWTAAAWLVYLYAFYKVGTKFPLHSSTAQVAPGWLDQCMGRVGVIGVTLMAVLSGFGAVNSPYTTMAYFMRTVTDADIKASESSFNHSLDSLFNKRKRLVTGQMSAAVSATSQSTQQHVAGVLRRVFHRVTGKDENLSRLETEIDNEEQFLRQTLLDVDELHIERERLIFSKTWKGRYWNFLGQVFSVYCVYKIIMSTINILLNRTGKLDPITYALSLGVHFLGLDLDITFWAQQLSFFFVGVLIFVTIRGLLLQIIKFFRLVSSTTLSQEAVVVFLAQIMGMYFLSVVLMMRMNLPVEYRHIITAVLVNLEYNFYSRWFDLIFLVSALVSIALLYFLHTNSSMASGPTAIPLAGGSTGMRDGAATPSTTHVFGSGLSTPAHPPGAGVGSGDQERDMSGRWRRGSLFEWSTGNGKGPGPGMPHNESLEPLSGSSSRWGSGQDVSGNRGPYESPLARYSKAQ</sequence>
<dbReference type="Pfam" id="PF12537">
    <property type="entry name" value="GPHR_N"/>
    <property type="match status" value="1"/>
</dbReference>
<keyword evidence="9" id="KW-0675">Receptor</keyword>
<dbReference type="Proteomes" id="UP000193411">
    <property type="component" value="Unassembled WGS sequence"/>
</dbReference>
<keyword evidence="3 6" id="KW-1133">Transmembrane helix</keyword>
<comment type="subcellular location">
    <subcellularLocation>
        <location evidence="1">Membrane</location>
        <topology evidence="1">Multi-pass membrane protein</topology>
    </subcellularLocation>
</comment>
<feature type="region of interest" description="Disordered" evidence="5">
    <location>
        <begin position="48"/>
        <end position="89"/>
    </location>
</feature>
<feature type="transmembrane region" description="Helical" evidence="6">
    <location>
        <begin position="100"/>
        <end position="122"/>
    </location>
</feature>
<feature type="domain" description="Abscisic acid G-protein coupled receptor-like" evidence="7">
    <location>
        <begin position="345"/>
        <end position="513"/>
    </location>
</feature>
<feature type="transmembrane region" description="Helical" evidence="6">
    <location>
        <begin position="413"/>
        <end position="434"/>
    </location>
</feature>
<dbReference type="OrthoDB" id="264392at2759"/>
<reference evidence="9 10" key="1">
    <citation type="submission" date="2016-07" db="EMBL/GenBank/DDBJ databases">
        <title>Pervasive Adenine N6-methylation of Active Genes in Fungi.</title>
        <authorList>
            <consortium name="DOE Joint Genome Institute"/>
            <person name="Mondo S.J."/>
            <person name="Dannebaum R.O."/>
            <person name="Kuo R.C."/>
            <person name="Labutti K."/>
            <person name="Haridas S."/>
            <person name="Kuo A."/>
            <person name="Salamov A."/>
            <person name="Ahrendt S.R."/>
            <person name="Lipzen A."/>
            <person name="Sullivan W."/>
            <person name="Andreopoulos W.B."/>
            <person name="Clum A."/>
            <person name="Lindquist E."/>
            <person name="Daum C."/>
            <person name="Ramamoorthy G.K."/>
            <person name="Gryganskyi A."/>
            <person name="Culley D."/>
            <person name="Magnuson J.K."/>
            <person name="James T.Y."/>
            <person name="O'Malley M.A."/>
            <person name="Stajich J.E."/>
            <person name="Spatafora J.W."/>
            <person name="Visel A."/>
            <person name="Grigoriev I.V."/>
        </authorList>
    </citation>
    <scope>NUCLEOTIDE SEQUENCE [LARGE SCALE GENOMIC DNA]</scope>
    <source>
        <strain evidence="9 10">PL171</strain>
    </source>
</reference>
<evidence type="ECO:0000256" key="2">
    <source>
        <dbReference type="ARBA" id="ARBA00022692"/>
    </source>
</evidence>
<keyword evidence="4 6" id="KW-0472">Membrane</keyword>
<evidence type="ECO:0000256" key="5">
    <source>
        <dbReference type="SAM" id="MobiDB-lite"/>
    </source>
</evidence>
<feature type="compositionally biased region" description="Polar residues" evidence="5">
    <location>
        <begin position="605"/>
        <end position="618"/>
    </location>
</feature>
<feature type="region of interest" description="Disordered" evidence="5">
    <location>
        <begin position="535"/>
        <end position="635"/>
    </location>
</feature>
<dbReference type="GO" id="GO:0016020">
    <property type="term" value="C:membrane"/>
    <property type="evidence" value="ECO:0007669"/>
    <property type="project" value="UniProtKB-SubCell"/>
</dbReference>
<dbReference type="Pfam" id="PF12430">
    <property type="entry name" value="ABA_GPCR"/>
    <property type="match status" value="1"/>
</dbReference>
<feature type="transmembrane region" description="Helical" evidence="6">
    <location>
        <begin position="446"/>
        <end position="466"/>
    </location>
</feature>
<dbReference type="InterPro" id="IPR025969">
    <property type="entry name" value="ABA_GPCR_dom"/>
</dbReference>
<feature type="transmembrane region" description="Helical" evidence="6">
    <location>
        <begin position="493"/>
        <end position="512"/>
    </location>
</feature>
<dbReference type="InterPro" id="IPR015672">
    <property type="entry name" value="GPHR/GTG"/>
</dbReference>
<evidence type="ECO:0000256" key="3">
    <source>
        <dbReference type="ARBA" id="ARBA00022989"/>
    </source>
</evidence>
<gene>
    <name evidence="9" type="ORF">BCR44DRAFT_1416677</name>
</gene>
<keyword evidence="2 6" id="KW-0812">Transmembrane</keyword>
<evidence type="ECO:0000313" key="9">
    <source>
        <dbReference type="EMBL" id="ORZ32068.1"/>
    </source>
</evidence>
<evidence type="ECO:0000259" key="8">
    <source>
        <dbReference type="Pfam" id="PF12537"/>
    </source>
</evidence>
<feature type="compositionally biased region" description="Polar residues" evidence="5">
    <location>
        <begin position="80"/>
        <end position="89"/>
    </location>
</feature>
<dbReference type="InterPro" id="IPR022535">
    <property type="entry name" value="Golgi_pH-regulator_cons_dom"/>
</dbReference>
<feature type="transmembrane region" description="Helical" evidence="6">
    <location>
        <begin position="212"/>
        <end position="233"/>
    </location>
</feature>
<name>A0A1Y2HBW2_9FUNG</name>
<feature type="transmembrane region" description="Helical" evidence="6">
    <location>
        <begin position="173"/>
        <end position="191"/>
    </location>
</feature>
<dbReference type="PANTHER" id="PTHR15948:SF0">
    <property type="entry name" value="GOLGI PH REGULATOR A-RELATED"/>
    <property type="match status" value="1"/>
</dbReference>
<dbReference type="EMBL" id="MCFL01000051">
    <property type="protein sequence ID" value="ORZ32068.1"/>
    <property type="molecule type" value="Genomic_DNA"/>
</dbReference>
<feature type="compositionally biased region" description="Low complexity" evidence="5">
    <location>
        <begin position="59"/>
        <end position="76"/>
    </location>
</feature>
<dbReference type="PANTHER" id="PTHR15948">
    <property type="entry name" value="G-PROTEIN COUPLED RECEPTOR 89-RELATED"/>
    <property type="match status" value="1"/>
</dbReference>
<feature type="transmembrane region" description="Helical" evidence="6">
    <location>
        <begin position="355"/>
        <end position="377"/>
    </location>
</feature>
<feature type="compositionally biased region" description="Polar residues" evidence="5">
    <location>
        <begin position="540"/>
        <end position="552"/>
    </location>
</feature>
<evidence type="ECO:0000256" key="4">
    <source>
        <dbReference type="ARBA" id="ARBA00023136"/>
    </source>
</evidence>
<organism evidence="9 10">
    <name type="scientific">Catenaria anguillulae PL171</name>
    <dbReference type="NCBI Taxonomy" id="765915"/>
    <lineage>
        <taxon>Eukaryota</taxon>
        <taxon>Fungi</taxon>
        <taxon>Fungi incertae sedis</taxon>
        <taxon>Blastocladiomycota</taxon>
        <taxon>Blastocladiomycetes</taxon>
        <taxon>Blastocladiales</taxon>
        <taxon>Catenariaceae</taxon>
        <taxon>Catenaria</taxon>
    </lineage>
</organism>
<dbReference type="AlphaFoldDB" id="A0A1Y2HBW2"/>
<proteinExistence type="predicted"/>
<evidence type="ECO:0000256" key="6">
    <source>
        <dbReference type="SAM" id="Phobius"/>
    </source>
</evidence>
<protein>
    <submittedName>
        <fullName evidence="9">Abscisic acid G-protein coupled receptor-domain-containing protein</fullName>
    </submittedName>
</protein>
<keyword evidence="10" id="KW-1185">Reference proteome</keyword>
<accession>A0A1Y2HBW2</accession>
<comment type="caution">
    <text evidence="9">The sequence shown here is derived from an EMBL/GenBank/DDBJ whole genome shotgun (WGS) entry which is preliminary data.</text>
</comment>